<comment type="caution">
    <text evidence="2">The sequence shown here is derived from an EMBL/GenBank/DDBJ whole genome shotgun (WGS) entry which is preliminary data.</text>
</comment>
<evidence type="ECO:0000313" key="2">
    <source>
        <dbReference type="EMBL" id="KAK9164056.1"/>
    </source>
</evidence>
<keyword evidence="1" id="KW-1133">Transmembrane helix</keyword>
<evidence type="ECO:0000313" key="3">
    <source>
        <dbReference type="Proteomes" id="UP001420932"/>
    </source>
</evidence>
<protein>
    <submittedName>
        <fullName evidence="2">Uncharacterized protein</fullName>
    </submittedName>
</protein>
<keyword evidence="3" id="KW-1185">Reference proteome</keyword>
<organism evidence="2 3">
    <name type="scientific">Stephania yunnanensis</name>
    <dbReference type="NCBI Taxonomy" id="152371"/>
    <lineage>
        <taxon>Eukaryota</taxon>
        <taxon>Viridiplantae</taxon>
        <taxon>Streptophyta</taxon>
        <taxon>Embryophyta</taxon>
        <taxon>Tracheophyta</taxon>
        <taxon>Spermatophyta</taxon>
        <taxon>Magnoliopsida</taxon>
        <taxon>Ranunculales</taxon>
        <taxon>Menispermaceae</taxon>
        <taxon>Menispermoideae</taxon>
        <taxon>Cissampelideae</taxon>
        <taxon>Stephania</taxon>
    </lineage>
</organism>
<keyword evidence="1" id="KW-0812">Transmembrane</keyword>
<name>A0AAP0L4D5_9MAGN</name>
<feature type="transmembrane region" description="Helical" evidence="1">
    <location>
        <begin position="36"/>
        <end position="58"/>
    </location>
</feature>
<sequence>MDSRLHMKHFGFLDRTWSALMGCLNSSSPPSTWITLAVYAQLMVPAVVAPPFLLSLCVV</sequence>
<dbReference type="Proteomes" id="UP001420932">
    <property type="component" value="Unassembled WGS sequence"/>
</dbReference>
<keyword evidence="1" id="KW-0472">Membrane</keyword>
<dbReference type="EMBL" id="JBBNAF010000002">
    <property type="protein sequence ID" value="KAK9164056.1"/>
    <property type="molecule type" value="Genomic_DNA"/>
</dbReference>
<proteinExistence type="predicted"/>
<gene>
    <name evidence="2" type="ORF">Syun_004958</name>
</gene>
<evidence type="ECO:0000256" key="1">
    <source>
        <dbReference type="SAM" id="Phobius"/>
    </source>
</evidence>
<dbReference type="AlphaFoldDB" id="A0AAP0L4D5"/>
<reference evidence="2 3" key="1">
    <citation type="submission" date="2024-01" db="EMBL/GenBank/DDBJ databases">
        <title>Genome assemblies of Stephania.</title>
        <authorList>
            <person name="Yang L."/>
        </authorList>
    </citation>
    <scope>NUCLEOTIDE SEQUENCE [LARGE SCALE GENOMIC DNA]</scope>
    <source>
        <strain evidence="2">YNDBR</strain>
        <tissue evidence="2">Leaf</tissue>
    </source>
</reference>
<accession>A0AAP0L4D5</accession>